<feature type="non-terminal residue" evidence="1">
    <location>
        <position position="152"/>
    </location>
</feature>
<accession>A0A6J4LQZ7</accession>
<gene>
    <name evidence="1" type="ORF">AVDCRST_MAG72-689</name>
</gene>
<evidence type="ECO:0000313" key="1">
    <source>
        <dbReference type="EMBL" id="CAA9339046.1"/>
    </source>
</evidence>
<dbReference type="AlphaFoldDB" id="A0A6J4LQZ7"/>
<protein>
    <submittedName>
        <fullName evidence="1">Uncharacterized protein</fullName>
    </submittedName>
</protein>
<proteinExistence type="predicted"/>
<dbReference type="Pfam" id="PF08811">
    <property type="entry name" value="DUF1800"/>
    <property type="match status" value="1"/>
</dbReference>
<reference evidence="1" key="1">
    <citation type="submission" date="2020-02" db="EMBL/GenBank/DDBJ databases">
        <authorList>
            <person name="Meier V. D."/>
        </authorList>
    </citation>
    <scope>NUCLEOTIDE SEQUENCE</scope>
    <source>
        <strain evidence="1">AVDCRST_MAG72</strain>
    </source>
</reference>
<dbReference type="InterPro" id="IPR014917">
    <property type="entry name" value="DUF1800"/>
</dbReference>
<sequence length="152" mass="16742">MLGGAAVASAITMSGALVDAAAARASFPVNPYLKTTIPSSAELHMMNRMGCGYSRATMAQVDAAGGAQAWFEQQLDFGSIPENALTESLLSWFPRLSDSQPQIWLNHQSETHGNFDYARDLANYTMLRRVYSERPVSETMVDFWSNHLHIPT</sequence>
<dbReference type="EMBL" id="CADCUJ010000031">
    <property type="protein sequence ID" value="CAA9339046.1"/>
    <property type="molecule type" value="Genomic_DNA"/>
</dbReference>
<organism evidence="1">
    <name type="scientific">uncultured Nocardioidaceae bacterium</name>
    <dbReference type="NCBI Taxonomy" id="253824"/>
    <lineage>
        <taxon>Bacteria</taxon>
        <taxon>Bacillati</taxon>
        <taxon>Actinomycetota</taxon>
        <taxon>Actinomycetes</taxon>
        <taxon>Propionibacteriales</taxon>
        <taxon>Nocardioidaceae</taxon>
        <taxon>environmental samples</taxon>
    </lineage>
</organism>
<name>A0A6J4LQZ7_9ACTN</name>